<dbReference type="GO" id="GO:0050909">
    <property type="term" value="P:sensory perception of taste"/>
    <property type="evidence" value="ECO:0007669"/>
    <property type="project" value="InterPro"/>
</dbReference>
<feature type="transmembrane region" description="Helical" evidence="8">
    <location>
        <begin position="123"/>
        <end position="145"/>
    </location>
</feature>
<dbReference type="Pfam" id="PF08395">
    <property type="entry name" value="7tm_7"/>
    <property type="match status" value="2"/>
</dbReference>
<name>A0A195BZX8_9HYME</name>
<dbReference type="PANTHER" id="PTHR21143">
    <property type="entry name" value="INVERTEBRATE GUSTATORY RECEPTOR"/>
    <property type="match status" value="1"/>
</dbReference>
<reference evidence="9 10" key="1">
    <citation type="submission" date="2016-03" db="EMBL/GenBank/DDBJ databases">
        <title>Cyphomyrmex costatus WGS genome.</title>
        <authorList>
            <person name="Nygaard S."/>
            <person name="Hu H."/>
            <person name="Boomsma J."/>
            <person name="Zhang G."/>
        </authorList>
    </citation>
    <scope>NUCLEOTIDE SEQUENCE [LARGE SCALE GENOMIC DNA]</scope>
    <source>
        <strain evidence="9">MS0001</strain>
        <tissue evidence="9">Whole body</tissue>
    </source>
</reference>
<keyword evidence="4 8" id="KW-1133">Transmembrane helix</keyword>
<keyword evidence="3 8" id="KW-0812">Transmembrane</keyword>
<comment type="function">
    <text evidence="8">Gustatory receptor which mediates acceptance or avoidance behavior, depending on its substrates.</text>
</comment>
<evidence type="ECO:0000256" key="8">
    <source>
        <dbReference type="RuleBase" id="RU363108"/>
    </source>
</evidence>
<feature type="transmembrane region" description="Helical" evidence="8">
    <location>
        <begin position="245"/>
        <end position="263"/>
    </location>
</feature>
<feature type="transmembrane region" description="Helical" evidence="8">
    <location>
        <begin position="430"/>
        <end position="451"/>
    </location>
</feature>
<evidence type="ECO:0000256" key="4">
    <source>
        <dbReference type="ARBA" id="ARBA00022989"/>
    </source>
</evidence>
<accession>A0A195BZX8</accession>
<dbReference type="GO" id="GO:0030425">
    <property type="term" value="C:dendrite"/>
    <property type="evidence" value="ECO:0007669"/>
    <property type="project" value="TreeGrafter"/>
</dbReference>
<organism evidence="9 10">
    <name type="scientific">Cyphomyrmex costatus</name>
    <dbReference type="NCBI Taxonomy" id="456900"/>
    <lineage>
        <taxon>Eukaryota</taxon>
        <taxon>Metazoa</taxon>
        <taxon>Ecdysozoa</taxon>
        <taxon>Arthropoda</taxon>
        <taxon>Hexapoda</taxon>
        <taxon>Insecta</taxon>
        <taxon>Pterygota</taxon>
        <taxon>Neoptera</taxon>
        <taxon>Endopterygota</taxon>
        <taxon>Hymenoptera</taxon>
        <taxon>Apocrita</taxon>
        <taxon>Aculeata</taxon>
        <taxon>Formicoidea</taxon>
        <taxon>Formicidae</taxon>
        <taxon>Myrmicinae</taxon>
        <taxon>Cyphomyrmex</taxon>
    </lineage>
</organism>
<evidence type="ECO:0000256" key="7">
    <source>
        <dbReference type="ARBA" id="ARBA00023224"/>
    </source>
</evidence>
<keyword evidence="7 8" id="KW-0807">Transducer</keyword>
<gene>
    <name evidence="9" type="ORF">ALC62_15821</name>
</gene>
<sequence>MVDSIQRAFGPLASVGFVLGLGNFKYPLSYWRFRLCVFYTIIVWSFYTYAFHVMLIGFSPVHIFDNPLTLTWININILITIVSVTITICKQQKIQMCTKRLCLVDDTLEKLGTPKEYHTIQKLMRLILIIYFLMIFVLFVTDSIWNIERNNNDIKAIIIGPIVGYPFYVSTLGDIMFVFVLRHLHSELCHIAREINNLFGTQITLEMISYFIVTVIWLYIHYHMIMCLTYIYVNDTTALKFMLSNDMWFMVLLTKFISVNYFCENVCVKVQKTKALTHKLTDLVRFTEMRKEIYQFLLQMSLRPLEFRGMNVFHFGYKFINKFIIWVVSVIIFILQMDSSPMTHLLKSNGINQTSHEIARATIMIDSIEKALRPVFLITFFLGLRILKYPSDQLKYRLSFIYIFTMWSVHAYVSYYTLNLFSMKDTLNTMNVFVIVVNLFVALTTIVTSIYKHEAQKTKDVIHKLTNFISFADIREEIYQFVLQISLRPLKFSGLGLFYFGYDFIHKFFVWIITAVIFMVQMGVTPITKDVLV</sequence>
<comment type="caution">
    <text evidence="8">Lacks conserved residue(s) required for the propagation of feature annotation.</text>
</comment>
<feature type="transmembrane region" description="Helical" evidence="8">
    <location>
        <begin position="208"/>
        <end position="233"/>
    </location>
</feature>
<dbReference type="GO" id="GO:0005886">
    <property type="term" value="C:plasma membrane"/>
    <property type="evidence" value="ECO:0007669"/>
    <property type="project" value="UniProtKB-SubCell"/>
</dbReference>
<evidence type="ECO:0000256" key="2">
    <source>
        <dbReference type="ARBA" id="ARBA00022475"/>
    </source>
</evidence>
<feature type="transmembrane region" description="Helical" evidence="8">
    <location>
        <begin position="508"/>
        <end position="527"/>
    </location>
</feature>
<evidence type="ECO:0000313" key="10">
    <source>
        <dbReference type="Proteomes" id="UP000078542"/>
    </source>
</evidence>
<evidence type="ECO:0000256" key="5">
    <source>
        <dbReference type="ARBA" id="ARBA00023136"/>
    </source>
</evidence>
<dbReference type="GO" id="GO:0007165">
    <property type="term" value="P:signal transduction"/>
    <property type="evidence" value="ECO:0007669"/>
    <property type="project" value="UniProtKB-KW"/>
</dbReference>
<keyword evidence="6 8" id="KW-0675">Receptor</keyword>
<evidence type="ECO:0000256" key="6">
    <source>
        <dbReference type="ARBA" id="ARBA00023170"/>
    </source>
</evidence>
<proteinExistence type="inferred from homology"/>
<dbReference type="InterPro" id="IPR013604">
    <property type="entry name" value="7TM_chemorcpt"/>
</dbReference>
<dbReference type="GO" id="GO:0043025">
    <property type="term" value="C:neuronal cell body"/>
    <property type="evidence" value="ECO:0007669"/>
    <property type="project" value="TreeGrafter"/>
</dbReference>
<feature type="transmembrane region" description="Helical" evidence="8">
    <location>
        <begin position="319"/>
        <end position="337"/>
    </location>
</feature>
<evidence type="ECO:0000313" key="9">
    <source>
        <dbReference type="EMBL" id="KYM93463.1"/>
    </source>
</evidence>
<dbReference type="GO" id="GO:0030424">
    <property type="term" value="C:axon"/>
    <property type="evidence" value="ECO:0007669"/>
    <property type="project" value="TreeGrafter"/>
</dbReference>
<protein>
    <recommendedName>
        <fullName evidence="8">Gustatory receptor</fullName>
    </recommendedName>
</protein>
<feature type="transmembrane region" description="Helical" evidence="8">
    <location>
        <begin position="70"/>
        <end position="89"/>
    </location>
</feature>
<dbReference type="Proteomes" id="UP000078542">
    <property type="component" value="Unassembled WGS sequence"/>
</dbReference>
<feature type="transmembrane region" description="Helical" evidence="8">
    <location>
        <begin position="157"/>
        <end position="181"/>
    </location>
</feature>
<dbReference type="EMBL" id="KQ978501">
    <property type="protein sequence ID" value="KYM93463.1"/>
    <property type="molecule type" value="Genomic_DNA"/>
</dbReference>
<evidence type="ECO:0000256" key="1">
    <source>
        <dbReference type="ARBA" id="ARBA00004651"/>
    </source>
</evidence>
<evidence type="ECO:0000256" key="3">
    <source>
        <dbReference type="ARBA" id="ARBA00022692"/>
    </source>
</evidence>
<keyword evidence="10" id="KW-1185">Reference proteome</keyword>
<comment type="subcellular location">
    <subcellularLocation>
        <location evidence="1 8">Cell membrane</location>
        <topology evidence="1 8">Multi-pass membrane protein</topology>
    </subcellularLocation>
</comment>
<keyword evidence="2 8" id="KW-1003">Cell membrane</keyword>
<feature type="transmembrane region" description="Helical" evidence="8">
    <location>
        <begin position="399"/>
        <end position="418"/>
    </location>
</feature>
<keyword evidence="5 8" id="KW-0472">Membrane</keyword>
<comment type="similarity">
    <text evidence="8">Belongs to the insect chemoreceptor superfamily. Gustatory receptor (GR) family.</text>
</comment>
<dbReference type="PANTHER" id="PTHR21143:SF121">
    <property type="entry name" value="GUSTATORY AND ODORANT RECEPTOR 21A"/>
    <property type="match status" value="1"/>
</dbReference>
<dbReference type="AlphaFoldDB" id="A0A195BZX8"/>
<feature type="transmembrane region" description="Helical" evidence="8">
    <location>
        <begin position="36"/>
        <end position="58"/>
    </location>
</feature>
<feature type="transmembrane region" description="Helical" evidence="8">
    <location>
        <begin position="6"/>
        <end position="24"/>
    </location>
</feature>